<reference evidence="2 3" key="1">
    <citation type="journal article" date="2019" name="Front. Microbiol.">
        <title>Thermoanaerosceptrum fracticalcis gen. nov. sp. nov., a Novel Fumarate-Fermenting Microorganism From a Deep Fractured Carbonate Aquifer of the US Great Basin.</title>
        <authorList>
            <person name="Hamilton-Brehm S.D."/>
            <person name="Stewart L.E."/>
            <person name="Zavarin M."/>
            <person name="Caldwell M."/>
            <person name="Lawson P.A."/>
            <person name="Onstott T.C."/>
            <person name="Grzymski J."/>
            <person name="Neveux I."/>
            <person name="Lollar B.S."/>
            <person name="Russell C.E."/>
            <person name="Moser D.P."/>
        </authorList>
    </citation>
    <scope>NUCLEOTIDE SEQUENCE [LARGE SCALE GENOMIC DNA]</scope>
    <source>
        <strain evidence="2 3">DRI-13</strain>
    </source>
</reference>
<dbReference type="Gene3D" id="3.30.1330.40">
    <property type="entry name" value="RutC-like"/>
    <property type="match status" value="1"/>
</dbReference>
<name>A0A7G6E1S7_THEFR</name>
<evidence type="ECO:0000259" key="1">
    <source>
        <dbReference type="Pfam" id="PF14588"/>
    </source>
</evidence>
<accession>A0A7G6E1S7</accession>
<dbReference type="PANTHER" id="PTHR43760">
    <property type="entry name" value="ENDORIBONUCLEASE-RELATED"/>
    <property type="match status" value="1"/>
</dbReference>
<evidence type="ECO:0000313" key="2">
    <source>
        <dbReference type="EMBL" id="QNB46031.1"/>
    </source>
</evidence>
<dbReference type="PANTHER" id="PTHR43760:SF1">
    <property type="entry name" value="ENDORIBONUCLEASE L-PSP_CHORISMATE MUTASE-LIKE DOMAIN-CONTAINING PROTEIN"/>
    <property type="match status" value="1"/>
</dbReference>
<dbReference type="OrthoDB" id="9806350at2"/>
<dbReference type="RefSeq" id="WP_034424395.1">
    <property type="nucleotide sequence ID" value="NZ_CP045798.1"/>
</dbReference>
<dbReference type="SUPFAM" id="SSF55298">
    <property type="entry name" value="YjgF-like"/>
    <property type="match status" value="1"/>
</dbReference>
<keyword evidence="3" id="KW-1185">Reference proteome</keyword>
<dbReference type="Proteomes" id="UP000515847">
    <property type="component" value="Chromosome"/>
</dbReference>
<gene>
    <name evidence="2" type="ORF">BR63_06690</name>
</gene>
<dbReference type="Pfam" id="PF14588">
    <property type="entry name" value="YjgF_endoribonc"/>
    <property type="match status" value="1"/>
</dbReference>
<sequence>MSKIQDRLEQLGILLDEPPSPVAAYVPAVTFLDKLVYVSGQDCRKNGKLIYEGLLGRDLTVQQGYECARQSAINCLAVLKQHIGDLEKVKRVVKVLGFVASAPGFEEQPYVINGGSELFETVFGENGKHARSAIGTNQLPFGTPVEIEVIFELK</sequence>
<dbReference type="EMBL" id="CP045798">
    <property type="protein sequence ID" value="QNB46031.1"/>
    <property type="molecule type" value="Genomic_DNA"/>
</dbReference>
<dbReference type="AlphaFoldDB" id="A0A7G6E1S7"/>
<dbReference type="KEGG" id="tfr:BR63_06690"/>
<dbReference type="CDD" id="cd02199">
    <property type="entry name" value="YjgF_YER057c_UK114_like_1"/>
    <property type="match status" value="1"/>
</dbReference>
<protein>
    <submittedName>
        <fullName evidence="2">RidA family protein</fullName>
    </submittedName>
</protein>
<proteinExistence type="predicted"/>
<organism evidence="2 3">
    <name type="scientific">Thermanaerosceptrum fracticalcis</name>
    <dbReference type="NCBI Taxonomy" id="1712410"/>
    <lineage>
        <taxon>Bacteria</taxon>
        <taxon>Bacillati</taxon>
        <taxon>Bacillota</taxon>
        <taxon>Clostridia</taxon>
        <taxon>Eubacteriales</taxon>
        <taxon>Peptococcaceae</taxon>
        <taxon>Thermanaerosceptrum</taxon>
    </lineage>
</organism>
<evidence type="ECO:0000313" key="3">
    <source>
        <dbReference type="Proteomes" id="UP000515847"/>
    </source>
</evidence>
<dbReference type="InterPro" id="IPR013813">
    <property type="entry name" value="Endoribo_LPSP/chorism_mut-like"/>
</dbReference>
<feature type="domain" description="Endoribonuclease L-PSP/chorismate mutase-like" evidence="1">
    <location>
        <begin position="7"/>
        <end position="138"/>
    </location>
</feature>
<dbReference type="InterPro" id="IPR035959">
    <property type="entry name" value="RutC-like_sf"/>
</dbReference>